<name>A0ABX7XE36_9FLAO</name>
<proteinExistence type="predicted"/>
<organism evidence="1 2">
    <name type="scientific">Faecalibacter bovis</name>
    <dbReference type="NCBI Taxonomy" id="2898187"/>
    <lineage>
        <taxon>Bacteria</taxon>
        <taxon>Pseudomonadati</taxon>
        <taxon>Bacteroidota</taxon>
        <taxon>Flavobacteriia</taxon>
        <taxon>Flavobacteriales</taxon>
        <taxon>Weeksellaceae</taxon>
        <taxon>Faecalibacter</taxon>
    </lineage>
</organism>
<reference evidence="2" key="2">
    <citation type="submission" date="2021-04" db="EMBL/GenBank/DDBJ databases">
        <title>Taxonomy of Flavobacteriaceae bacterium ZY171143.</title>
        <authorList>
            <person name="Li F."/>
        </authorList>
    </citation>
    <scope>NUCLEOTIDE SEQUENCE [LARGE SCALE GENOMIC DNA]</scope>
    <source>
        <strain evidence="2">ZY171143</strain>
    </source>
</reference>
<sequence>MSNQYLNLMAIRDKRSIVLAIATRTGIKDPESWDRFNQWMLTKSILKKELYKYSEDELSQLIKQFRGLERNFLKSATKVGTKAWTKKNRFPNLSRN</sequence>
<reference evidence="1 2" key="1">
    <citation type="journal article" date="2021" name="Int. J. Syst. Evol. Microbiol.">
        <title>Faecalibacter bovis sp. nov., isolated from cow faeces.</title>
        <authorList>
            <person name="Li F."/>
            <person name="Zhao W."/>
            <person name="Hong Q."/>
            <person name="Shao Q."/>
            <person name="Song J."/>
            <person name="Yang S."/>
        </authorList>
    </citation>
    <scope>NUCLEOTIDE SEQUENCE [LARGE SCALE GENOMIC DNA]</scope>
    <source>
        <strain evidence="1 2">ZY171143</strain>
    </source>
</reference>
<dbReference type="Proteomes" id="UP000672011">
    <property type="component" value="Chromosome"/>
</dbReference>
<gene>
    <name evidence="1" type="ORF">J9309_01405</name>
</gene>
<protein>
    <submittedName>
        <fullName evidence="1">Uncharacterized protein</fullName>
    </submittedName>
</protein>
<keyword evidence="2" id="KW-1185">Reference proteome</keyword>
<accession>A0ABX7XE36</accession>
<dbReference type="RefSeq" id="WP_230476672.1">
    <property type="nucleotide sequence ID" value="NZ_CP072842.1"/>
</dbReference>
<dbReference type="EMBL" id="CP072842">
    <property type="protein sequence ID" value="QTV06032.1"/>
    <property type="molecule type" value="Genomic_DNA"/>
</dbReference>
<evidence type="ECO:0000313" key="1">
    <source>
        <dbReference type="EMBL" id="QTV06032.1"/>
    </source>
</evidence>
<evidence type="ECO:0000313" key="2">
    <source>
        <dbReference type="Proteomes" id="UP000672011"/>
    </source>
</evidence>